<reference evidence="3" key="1">
    <citation type="submission" date="2017-12" db="EMBL/GenBank/DDBJ databases">
        <authorList>
            <person name="Diaz M."/>
        </authorList>
    </citation>
    <scope>NUCLEOTIDE SEQUENCE [LARGE SCALE GENOMIC DNA]</scope>
    <source>
        <strain evidence="3">FI11154</strain>
    </source>
</reference>
<keyword evidence="1" id="KW-1133">Transmembrane helix</keyword>
<accession>A0A2P9HB80</accession>
<feature type="transmembrane region" description="Helical" evidence="1">
    <location>
        <begin position="12"/>
        <end position="34"/>
    </location>
</feature>
<dbReference type="AlphaFoldDB" id="A0A2P9HB80"/>
<organism evidence="2 3">
    <name type="scientific">Ochrobactrum soli</name>
    <dbReference type="NCBI Taxonomy" id="2448455"/>
    <lineage>
        <taxon>Bacteria</taxon>
        <taxon>Pseudomonadati</taxon>
        <taxon>Pseudomonadota</taxon>
        <taxon>Alphaproteobacteria</taxon>
        <taxon>Hyphomicrobiales</taxon>
        <taxon>Brucellaceae</taxon>
        <taxon>Brucella/Ochrobactrum group</taxon>
        <taxon>Ochrobactrum</taxon>
    </lineage>
</organism>
<gene>
    <name evidence="2" type="ORF">OHAE_4150</name>
</gene>
<evidence type="ECO:0000313" key="3">
    <source>
        <dbReference type="Proteomes" id="UP000246073"/>
    </source>
</evidence>
<keyword evidence="1" id="KW-0472">Membrane</keyword>
<name>A0A2P9HB80_9HYPH</name>
<keyword evidence="1" id="KW-0812">Transmembrane</keyword>
<proteinExistence type="predicted"/>
<protein>
    <submittedName>
        <fullName evidence="2">Uncharacterized protein</fullName>
    </submittedName>
</protein>
<evidence type="ECO:0000256" key="1">
    <source>
        <dbReference type="SAM" id="Phobius"/>
    </source>
</evidence>
<sequence length="40" mass="4692">MRVLSPGGPRMIWFVWFIGAMMVSLFALIGFMVWTEKNRD</sequence>
<dbReference type="Proteomes" id="UP000246073">
    <property type="component" value="Unassembled WGS sequence"/>
</dbReference>
<evidence type="ECO:0000313" key="2">
    <source>
        <dbReference type="EMBL" id="SPL61358.1"/>
    </source>
</evidence>
<dbReference type="EMBL" id="OOFM01000001">
    <property type="protein sequence ID" value="SPL61358.1"/>
    <property type="molecule type" value="Genomic_DNA"/>
</dbReference>